<evidence type="ECO:0000259" key="7">
    <source>
        <dbReference type="PROSITE" id="PS50011"/>
    </source>
</evidence>
<protein>
    <submittedName>
        <fullName evidence="8">Dual specificity tyrosine-phosphorylation-regulated kinase 3</fullName>
    </submittedName>
</protein>
<dbReference type="PROSITE" id="PS00107">
    <property type="entry name" value="PROTEIN_KINASE_ATP"/>
    <property type="match status" value="1"/>
</dbReference>
<evidence type="ECO:0000313" key="8">
    <source>
        <dbReference type="EMBL" id="JAP43132.1"/>
    </source>
</evidence>
<reference evidence="8" key="1">
    <citation type="submission" date="2016-01" db="EMBL/GenBank/DDBJ databases">
        <title>Reference transcriptome for the parasite Schistocephalus solidus: insights into the molecular evolution of parasitism.</title>
        <authorList>
            <person name="Hebert F.O."/>
            <person name="Grambauer S."/>
            <person name="Barber I."/>
            <person name="Landry C.R."/>
            <person name="Aubin-Horth N."/>
        </authorList>
    </citation>
    <scope>NUCLEOTIDE SEQUENCE</scope>
</reference>
<dbReference type="GO" id="GO:0004674">
    <property type="term" value="F:protein serine/threonine kinase activity"/>
    <property type="evidence" value="ECO:0007669"/>
    <property type="project" value="UniProtKB-KW"/>
</dbReference>
<dbReference type="InterPro" id="IPR017441">
    <property type="entry name" value="Protein_kinase_ATP_BS"/>
</dbReference>
<proteinExistence type="predicted"/>
<name>A0A0X3P559_SCHSO</name>
<dbReference type="AlphaFoldDB" id="A0A0X3P559"/>
<dbReference type="SUPFAM" id="SSF56112">
    <property type="entry name" value="Protein kinase-like (PK-like)"/>
    <property type="match status" value="1"/>
</dbReference>
<dbReference type="InterPro" id="IPR050494">
    <property type="entry name" value="Ser_Thr_dual-spec_kinase"/>
</dbReference>
<dbReference type="EMBL" id="GEEE01020093">
    <property type="protein sequence ID" value="JAP43132.1"/>
    <property type="molecule type" value="Transcribed_RNA"/>
</dbReference>
<organism evidence="8">
    <name type="scientific">Schistocephalus solidus</name>
    <name type="common">Tapeworm</name>
    <dbReference type="NCBI Taxonomy" id="70667"/>
    <lineage>
        <taxon>Eukaryota</taxon>
        <taxon>Metazoa</taxon>
        <taxon>Spiralia</taxon>
        <taxon>Lophotrochozoa</taxon>
        <taxon>Platyhelminthes</taxon>
        <taxon>Cestoda</taxon>
        <taxon>Eucestoda</taxon>
        <taxon>Diphyllobothriidea</taxon>
        <taxon>Diphyllobothriidae</taxon>
        <taxon>Schistocephalus</taxon>
    </lineage>
</organism>
<evidence type="ECO:0000256" key="6">
    <source>
        <dbReference type="PROSITE-ProRule" id="PRU10141"/>
    </source>
</evidence>
<accession>A0A0X3P559</accession>
<keyword evidence="3 6" id="KW-0547">Nucleotide-binding</keyword>
<dbReference type="GO" id="GO:0005524">
    <property type="term" value="F:ATP binding"/>
    <property type="evidence" value="ECO:0007669"/>
    <property type="project" value="UniProtKB-UniRule"/>
</dbReference>
<feature type="domain" description="Protein kinase" evidence="7">
    <location>
        <begin position="273"/>
        <end position="551"/>
    </location>
</feature>
<dbReference type="SMART" id="SM00220">
    <property type="entry name" value="S_TKc"/>
    <property type="match status" value="1"/>
</dbReference>
<evidence type="ECO:0000256" key="1">
    <source>
        <dbReference type="ARBA" id="ARBA00022527"/>
    </source>
</evidence>
<keyword evidence="4 8" id="KW-0418">Kinase</keyword>
<dbReference type="InterPro" id="IPR008271">
    <property type="entry name" value="Ser/Thr_kinase_AS"/>
</dbReference>
<evidence type="ECO:0000256" key="2">
    <source>
        <dbReference type="ARBA" id="ARBA00022679"/>
    </source>
</evidence>
<gene>
    <name evidence="8" type="primary">DYRK3</name>
    <name evidence="8" type="ORF">TR97732</name>
</gene>
<dbReference type="PROSITE" id="PS00108">
    <property type="entry name" value="PROTEIN_KINASE_ST"/>
    <property type="match status" value="1"/>
</dbReference>
<keyword evidence="1" id="KW-0723">Serine/threonine-protein kinase</keyword>
<keyword evidence="2" id="KW-0808">Transferase</keyword>
<sequence>MMYSTLPSMDRQFISKFSSDRYFPSHILTYGSHYFSLEHPEVFSSSREKLKGKRSFLTHKDIVHGTRSNYGRPVTGIIRSRGESLTNALSVPAEFRSLEYFELNDSRKDYSKPGPNVSHAREIPAPVTLSQPTHRSNYIYRSNVLKDDVWRQYDHARTNKSCNVQSCKDKYSQFKHSTRHKSSDTALSREDNEHNGLNSFYSQCAEPRSVKPFKDPLWGKCDEFQKKSVPNAHSLDCNYDSSSNTLARVTFMDCPNETSWKELESGDILNETYLLLEEIGNGSFGRVFRALNQKSGVQCAIKCMKRCPKFDQIIRQELHVLELCKKEEAVDEQNIAKFYESFSWKGNICFVFELLCVNLYQIISRNNFQGLPCMTVKKMCACILTCLTFLHKHQIIHCDLKPENILIVHPGYPLVKVIDFGSSCHVGQSLYTYIQSRFYRAPEVILGMEYDTAIDIWSFGCITMELLTGTPLFPGTDEYDQMACIVEVLNLPPPSFLRNARRLRTFFCDSGHLRYHSADAEKIYPARTISLQKMQRGLRPNPPGNTEAIIL</sequence>
<dbReference type="PROSITE" id="PS50011">
    <property type="entry name" value="PROTEIN_KINASE_DOM"/>
    <property type="match status" value="1"/>
</dbReference>
<feature type="binding site" evidence="6">
    <location>
        <position position="302"/>
    </location>
    <ligand>
        <name>ATP</name>
        <dbReference type="ChEBI" id="CHEBI:30616"/>
    </ligand>
</feature>
<dbReference type="PANTHER" id="PTHR24058">
    <property type="entry name" value="DUAL SPECIFICITY PROTEIN KINASE"/>
    <property type="match status" value="1"/>
</dbReference>
<dbReference type="Pfam" id="PF00069">
    <property type="entry name" value="Pkinase"/>
    <property type="match status" value="1"/>
</dbReference>
<keyword evidence="5 6" id="KW-0067">ATP-binding</keyword>
<dbReference type="InterPro" id="IPR011009">
    <property type="entry name" value="Kinase-like_dom_sf"/>
</dbReference>
<feature type="non-terminal residue" evidence="8">
    <location>
        <position position="551"/>
    </location>
</feature>
<evidence type="ECO:0000256" key="5">
    <source>
        <dbReference type="ARBA" id="ARBA00022840"/>
    </source>
</evidence>
<dbReference type="InterPro" id="IPR000719">
    <property type="entry name" value="Prot_kinase_dom"/>
</dbReference>
<evidence type="ECO:0000256" key="4">
    <source>
        <dbReference type="ARBA" id="ARBA00022777"/>
    </source>
</evidence>
<evidence type="ECO:0000256" key="3">
    <source>
        <dbReference type="ARBA" id="ARBA00022741"/>
    </source>
</evidence>
<dbReference type="Gene3D" id="1.10.510.10">
    <property type="entry name" value="Transferase(Phosphotransferase) domain 1"/>
    <property type="match status" value="1"/>
</dbReference>